<feature type="region of interest" description="Disordered" evidence="1">
    <location>
        <begin position="1"/>
        <end position="22"/>
    </location>
</feature>
<dbReference type="AlphaFoldDB" id="A0AAV7WA84"/>
<proteinExistence type="predicted"/>
<feature type="compositionally biased region" description="Polar residues" evidence="1">
    <location>
        <begin position="1"/>
        <end position="19"/>
    </location>
</feature>
<dbReference type="Proteomes" id="UP001066276">
    <property type="component" value="Chromosome 1_2"/>
</dbReference>
<protein>
    <submittedName>
        <fullName evidence="2">Uncharacterized protein</fullName>
    </submittedName>
</protein>
<reference evidence="2" key="1">
    <citation type="journal article" date="2022" name="bioRxiv">
        <title>Sequencing and chromosome-scale assembly of the giantPleurodeles waltlgenome.</title>
        <authorList>
            <person name="Brown T."/>
            <person name="Elewa A."/>
            <person name="Iarovenko S."/>
            <person name="Subramanian E."/>
            <person name="Araus A.J."/>
            <person name="Petzold A."/>
            <person name="Susuki M."/>
            <person name="Suzuki K.-i.T."/>
            <person name="Hayashi T."/>
            <person name="Toyoda A."/>
            <person name="Oliveira C."/>
            <person name="Osipova E."/>
            <person name="Leigh N.D."/>
            <person name="Simon A."/>
            <person name="Yun M.H."/>
        </authorList>
    </citation>
    <scope>NUCLEOTIDE SEQUENCE</scope>
    <source>
        <strain evidence="2">20211129_DDA</strain>
        <tissue evidence="2">Liver</tissue>
    </source>
</reference>
<evidence type="ECO:0000313" key="2">
    <source>
        <dbReference type="EMBL" id="KAJ1210949.1"/>
    </source>
</evidence>
<name>A0AAV7WA84_PLEWA</name>
<comment type="caution">
    <text evidence="2">The sequence shown here is derived from an EMBL/GenBank/DDBJ whole genome shotgun (WGS) entry which is preliminary data.</text>
</comment>
<keyword evidence="3" id="KW-1185">Reference proteome</keyword>
<accession>A0AAV7WA84</accession>
<gene>
    <name evidence="2" type="ORF">NDU88_006311</name>
</gene>
<organism evidence="2 3">
    <name type="scientific">Pleurodeles waltl</name>
    <name type="common">Iberian ribbed newt</name>
    <dbReference type="NCBI Taxonomy" id="8319"/>
    <lineage>
        <taxon>Eukaryota</taxon>
        <taxon>Metazoa</taxon>
        <taxon>Chordata</taxon>
        <taxon>Craniata</taxon>
        <taxon>Vertebrata</taxon>
        <taxon>Euteleostomi</taxon>
        <taxon>Amphibia</taxon>
        <taxon>Batrachia</taxon>
        <taxon>Caudata</taxon>
        <taxon>Salamandroidea</taxon>
        <taxon>Salamandridae</taxon>
        <taxon>Pleurodelinae</taxon>
        <taxon>Pleurodeles</taxon>
    </lineage>
</organism>
<dbReference type="EMBL" id="JANPWB010000002">
    <property type="protein sequence ID" value="KAJ1210949.1"/>
    <property type="molecule type" value="Genomic_DNA"/>
</dbReference>
<sequence>MAGSRPTHTPTMSLDGSQPSDERKVLRCGSLSFIHSVTMDDDVGILLAADVSEKDEIHEIDKTNGVGDVTWAAAPQCGVRIIRAPILMYEATKHREENMKMAVKAG</sequence>
<evidence type="ECO:0000313" key="3">
    <source>
        <dbReference type="Proteomes" id="UP001066276"/>
    </source>
</evidence>
<evidence type="ECO:0000256" key="1">
    <source>
        <dbReference type="SAM" id="MobiDB-lite"/>
    </source>
</evidence>